<proteinExistence type="predicted"/>
<keyword evidence="2" id="KW-1185">Reference proteome</keyword>
<comment type="caution">
    <text evidence="1">The sequence shown here is derived from an EMBL/GenBank/DDBJ whole genome shotgun (WGS) entry which is preliminary data.</text>
</comment>
<dbReference type="EMBL" id="JAEKMH010000001">
    <property type="protein sequence ID" value="MBJ3783653.1"/>
    <property type="molecule type" value="Genomic_DNA"/>
</dbReference>
<name>A0A934IMY8_9HYPH</name>
<dbReference type="RefSeq" id="WP_198874878.1">
    <property type="nucleotide sequence ID" value="NZ_JAEKMH010000001.1"/>
</dbReference>
<organism evidence="1 2">
    <name type="scientific">Devosia sediminis</name>
    <dbReference type="NCBI Taxonomy" id="2798801"/>
    <lineage>
        <taxon>Bacteria</taxon>
        <taxon>Pseudomonadati</taxon>
        <taxon>Pseudomonadota</taxon>
        <taxon>Alphaproteobacteria</taxon>
        <taxon>Hyphomicrobiales</taxon>
        <taxon>Devosiaceae</taxon>
        <taxon>Devosia</taxon>
    </lineage>
</organism>
<dbReference type="AlphaFoldDB" id="A0A934IMY8"/>
<sequence length="244" mass="28335">MGMSRAPSLRRVDAVLNSHLQHAWRRAGIERLDPYLSIEREQRVFTLICGCDPTPQGKYFTWLSAWRRRWWTDYGLRTCCGMAEMDRLSSGLRHFHDVRPHLPMEMRDINRLETVDELLCAENRLTVLGARSLRKAERDQAYAESELLFDDEHWKLVRLKSQAAARWWGMGTRWCTSARFNNQFELYARRGPLMVLMTPSDRYQLAVGSGEFRNSSDAQANIEVVLRGAPAALRWMVADCLSRA</sequence>
<reference evidence="1" key="1">
    <citation type="submission" date="2020-12" db="EMBL/GenBank/DDBJ databases">
        <title>Devosia sp. MSA67 isolated from Mo River.</title>
        <authorList>
            <person name="Ma F."/>
            <person name="Zi Z."/>
        </authorList>
    </citation>
    <scope>NUCLEOTIDE SEQUENCE</scope>
    <source>
        <strain evidence="1">MSA67</strain>
    </source>
</reference>
<evidence type="ECO:0000313" key="1">
    <source>
        <dbReference type="EMBL" id="MBJ3783653.1"/>
    </source>
</evidence>
<evidence type="ECO:0000313" key="2">
    <source>
        <dbReference type="Proteomes" id="UP000602124"/>
    </source>
</evidence>
<accession>A0A934IMY8</accession>
<dbReference type="Proteomes" id="UP000602124">
    <property type="component" value="Unassembled WGS sequence"/>
</dbReference>
<protein>
    <submittedName>
        <fullName evidence="1">Uncharacterized protein</fullName>
    </submittedName>
</protein>
<gene>
    <name evidence="1" type="ORF">JEQ47_02865</name>
</gene>